<name>A0A0L7KR00_OPEBR</name>
<protein>
    <submittedName>
        <fullName evidence="2">Cytosine-specific methyltransferase</fullName>
    </submittedName>
</protein>
<keyword evidence="2" id="KW-0808">Transferase</keyword>
<organism evidence="2 3">
    <name type="scientific">Operophtera brumata</name>
    <name type="common">Winter moth</name>
    <name type="synonym">Phalaena brumata</name>
    <dbReference type="NCBI Taxonomy" id="104452"/>
    <lineage>
        <taxon>Eukaryota</taxon>
        <taxon>Metazoa</taxon>
        <taxon>Ecdysozoa</taxon>
        <taxon>Arthropoda</taxon>
        <taxon>Hexapoda</taxon>
        <taxon>Insecta</taxon>
        <taxon>Pterygota</taxon>
        <taxon>Neoptera</taxon>
        <taxon>Endopterygota</taxon>
        <taxon>Lepidoptera</taxon>
        <taxon>Glossata</taxon>
        <taxon>Ditrysia</taxon>
        <taxon>Geometroidea</taxon>
        <taxon>Geometridae</taxon>
        <taxon>Larentiinae</taxon>
        <taxon>Operophtera</taxon>
    </lineage>
</organism>
<feature type="non-terminal residue" evidence="2">
    <location>
        <position position="115"/>
    </location>
</feature>
<dbReference type="GO" id="GO:0008168">
    <property type="term" value="F:methyltransferase activity"/>
    <property type="evidence" value="ECO:0007669"/>
    <property type="project" value="UniProtKB-KW"/>
</dbReference>
<proteinExistence type="predicted"/>
<keyword evidence="3" id="KW-1185">Reference proteome</keyword>
<dbReference type="Proteomes" id="UP000037510">
    <property type="component" value="Unassembled WGS sequence"/>
</dbReference>
<keyword evidence="2" id="KW-0489">Methyltransferase</keyword>
<dbReference type="AlphaFoldDB" id="A0A0L7KR00"/>
<evidence type="ECO:0000256" key="1">
    <source>
        <dbReference type="SAM" id="MobiDB-lite"/>
    </source>
</evidence>
<reference evidence="2 3" key="1">
    <citation type="journal article" date="2015" name="Genome Biol. Evol.">
        <title>The genome of winter moth (Operophtera brumata) provides a genomic perspective on sexual dimorphism and phenology.</title>
        <authorList>
            <person name="Derks M.F."/>
            <person name="Smit S."/>
            <person name="Salis L."/>
            <person name="Schijlen E."/>
            <person name="Bossers A."/>
            <person name="Mateman C."/>
            <person name="Pijl A.S."/>
            <person name="de Ridder D."/>
            <person name="Groenen M.A."/>
            <person name="Visser M.E."/>
            <person name="Megens H.J."/>
        </authorList>
    </citation>
    <scope>NUCLEOTIDE SEQUENCE [LARGE SCALE GENOMIC DNA]</scope>
    <source>
        <strain evidence="2">WM2013NL</strain>
        <tissue evidence="2">Head and thorax</tissue>
    </source>
</reference>
<comment type="caution">
    <text evidence="2">The sequence shown here is derived from an EMBL/GenBank/DDBJ whole genome shotgun (WGS) entry which is preliminary data.</text>
</comment>
<evidence type="ECO:0000313" key="3">
    <source>
        <dbReference type="Proteomes" id="UP000037510"/>
    </source>
</evidence>
<accession>A0A0L7KR00</accession>
<dbReference type="EMBL" id="JTDY01006994">
    <property type="protein sequence ID" value="KOB65540.1"/>
    <property type="molecule type" value="Genomic_DNA"/>
</dbReference>
<evidence type="ECO:0000313" key="2">
    <source>
        <dbReference type="EMBL" id="KOB65540.1"/>
    </source>
</evidence>
<dbReference type="GO" id="GO:0032259">
    <property type="term" value="P:methylation"/>
    <property type="evidence" value="ECO:0007669"/>
    <property type="project" value="UniProtKB-KW"/>
</dbReference>
<sequence>MENDEVVSVAIGPPPIRAKYEKPRKKKPRNQPTTVPTTSLSAVGLMKDLLMELTREFLTKDNLTGNLRLSMQHEVLELIVKYQKLNRGDVKEDVEFTRPPVIQMLKDVIVDKKIS</sequence>
<gene>
    <name evidence="2" type="ORF">OBRU01_22528</name>
</gene>
<feature type="region of interest" description="Disordered" evidence="1">
    <location>
        <begin position="1"/>
        <end position="37"/>
    </location>
</feature>